<keyword evidence="1" id="KW-0805">Transcription regulation</keyword>
<dbReference type="GO" id="GO:0000976">
    <property type="term" value="F:transcription cis-regulatory region binding"/>
    <property type="evidence" value="ECO:0007669"/>
    <property type="project" value="TreeGrafter"/>
</dbReference>
<evidence type="ECO:0000256" key="4">
    <source>
        <dbReference type="PROSITE-ProRule" id="PRU00335"/>
    </source>
</evidence>
<dbReference type="InterPro" id="IPR009057">
    <property type="entry name" value="Homeodomain-like_sf"/>
</dbReference>
<dbReference type="AlphaFoldDB" id="A0A0A0BP11"/>
<dbReference type="Pfam" id="PF17754">
    <property type="entry name" value="TetR_C_14"/>
    <property type="match status" value="1"/>
</dbReference>
<dbReference type="Proteomes" id="UP000054314">
    <property type="component" value="Unassembled WGS sequence"/>
</dbReference>
<proteinExistence type="predicted"/>
<dbReference type="InterPro" id="IPR041347">
    <property type="entry name" value="MftR_C"/>
</dbReference>
<gene>
    <name evidence="6" type="ORF">N869_09835</name>
</gene>
<name>A0A0A0BP11_9CELL</name>
<dbReference type="SUPFAM" id="SSF46689">
    <property type="entry name" value="Homeodomain-like"/>
    <property type="match status" value="1"/>
</dbReference>
<dbReference type="PRINTS" id="PR00455">
    <property type="entry name" value="HTHTETR"/>
</dbReference>
<dbReference type="OrthoDB" id="4546168at2"/>
<dbReference type="PANTHER" id="PTHR30055:SF234">
    <property type="entry name" value="HTH-TYPE TRANSCRIPTIONAL REGULATOR BETI"/>
    <property type="match status" value="1"/>
</dbReference>
<feature type="DNA-binding region" description="H-T-H motif" evidence="4">
    <location>
        <begin position="36"/>
        <end position="55"/>
    </location>
</feature>
<dbReference type="InterPro" id="IPR001647">
    <property type="entry name" value="HTH_TetR"/>
</dbReference>
<dbReference type="Pfam" id="PF00440">
    <property type="entry name" value="TetR_N"/>
    <property type="match status" value="1"/>
</dbReference>
<reference evidence="6 7" key="1">
    <citation type="submission" date="2013-08" db="EMBL/GenBank/DDBJ databases">
        <title>Genome sequencing of Cellulomonas bogoriensis 69B4.</title>
        <authorList>
            <person name="Chen F."/>
            <person name="Li Y."/>
            <person name="Wang G."/>
        </authorList>
    </citation>
    <scope>NUCLEOTIDE SEQUENCE [LARGE SCALE GENOMIC DNA]</scope>
    <source>
        <strain evidence="6 7">69B4</strain>
    </source>
</reference>
<accession>A0A0A0BP11</accession>
<evidence type="ECO:0000256" key="1">
    <source>
        <dbReference type="ARBA" id="ARBA00023015"/>
    </source>
</evidence>
<dbReference type="PROSITE" id="PS50977">
    <property type="entry name" value="HTH_TETR_2"/>
    <property type="match status" value="1"/>
</dbReference>
<evidence type="ECO:0000256" key="3">
    <source>
        <dbReference type="ARBA" id="ARBA00023163"/>
    </source>
</evidence>
<dbReference type="InterPro" id="IPR050109">
    <property type="entry name" value="HTH-type_TetR-like_transc_reg"/>
</dbReference>
<keyword evidence="2 4" id="KW-0238">DNA-binding</keyword>
<dbReference type="RefSeq" id="WP_052105603.1">
    <property type="nucleotide sequence ID" value="NZ_AXCZ01000248.1"/>
</dbReference>
<dbReference type="Gene3D" id="1.10.357.10">
    <property type="entry name" value="Tetracycline Repressor, domain 2"/>
    <property type="match status" value="1"/>
</dbReference>
<evidence type="ECO:0000313" key="7">
    <source>
        <dbReference type="Proteomes" id="UP000054314"/>
    </source>
</evidence>
<evidence type="ECO:0000313" key="6">
    <source>
        <dbReference type="EMBL" id="KGM08804.1"/>
    </source>
</evidence>
<protein>
    <submittedName>
        <fullName evidence="6">TetR family transcriptional regulator</fullName>
    </submittedName>
</protein>
<keyword evidence="7" id="KW-1185">Reference proteome</keyword>
<keyword evidence="3" id="KW-0804">Transcription</keyword>
<dbReference type="Gene3D" id="1.10.10.60">
    <property type="entry name" value="Homeodomain-like"/>
    <property type="match status" value="1"/>
</dbReference>
<organism evidence="6 7">
    <name type="scientific">Cellulomonas bogoriensis 69B4 = DSM 16987</name>
    <dbReference type="NCBI Taxonomy" id="1386082"/>
    <lineage>
        <taxon>Bacteria</taxon>
        <taxon>Bacillati</taxon>
        <taxon>Actinomycetota</taxon>
        <taxon>Actinomycetes</taxon>
        <taxon>Micrococcales</taxon>
        <taxon>Cellulomonadaceae</taxon>
        <taxon>Cellulomonas</taxon>
    </lineage>
</organism>
<evidence type="ECO:0000256" key="2">
    <source>
        <dbReference type="ARBA" id="ARBA00023125"/>
    </source>
</evidence>
<comment type="caution">
    <text evidence="6">The sequence shown here is derived from an EMBL/GenBank/DDBJ whole genome shotgun (WGS) entry which is preliminary data.</text>
</comment>
<dbReference type="EMBL" id="AXCZ01000248">
    <property type="protein sequence ID" value="KGM08804.1"/>
    <property type="molecule type" value="Genomic_DNA"/>
</dbReference>
<dbReference type="GO" id="GO:0003700">
    <property type="term" value="F:DNA-binding transcription factor activity"/>
    <property type="evidence" value="ECO:0007669"/>
    <property type="project" value="TreeGrafter"/>
</dbReference>
<evidence type="ECO:0000259" key="5">
    <source>
        <dbReference type="PROSITE" id="PS50977"/>
    </source>
</evidence>
<sequence length="203" mass="22347">MSEVPGLRERKKTAAMLRIQAAALDLFEEHGFTAVTVEQVAAASDVSPSSVYRYFGTKEQLVLWDEFDPQMDHLLGPALDVPVPLDGLRALFREVLEGMGPDAERQVARRIRIAMSDPALVAATAMHTYAITEVFGTYMAERLGRSHDDLEIQVFSHSLVGGLLGAIHHWHGTGFAEPFADVLDRTFVIFTEGLDVVEGRPAD</sequence>
<dbReference type="PANTHER" id="PTHR30055">
    <property type="entry name" value="HTH-TYPE TRANSCRIPTIONAL REGULATOR RUTR"/>
    <property type="match status" value="1"/>
</dbReference>
<feature type="domain" description="HTH tetR-type" evidence="5">
    <location>
        <begin position="13"/>
        <end position="73"/>
    </location>
</feature>